<dbReference type="PANTHER" id="PTHR43283">
    <property type="entry name" value="BETA-LACTAMASE-RELATED"/>
    <property type="match status" value="1"/>
</dbReference>
<evidence type="ECO:0000313" key="2">
    <source>
        <dbReference type="EMBL" id="MXO56833.1"/>
    </source>
</evidence>
<dbReference type="PANTHER" id="PTHR43283:SF14">
    <property type="entry name" value="BLL8153 PROTEIN"/>
    <property type="match status" value="1"/>
</dbReference>
<name>A0A6I4SM86_9SPHN</name>
<dbReference type="OrthoDB" id="9814204at2"/>
<dbReference type="SUPFAM" id="SSF56601">
    <property type="entry name" value="beta-lactamase/transpeptidase-like"/>
    <property type="match status" value="1"/>
</dbReference>
<dbReference type="InterPro" id="IPR001466">
    <property type="entry name" value="Beta-lactam-related"/>
</dbReference>
<accession>A0A6I4SM86</accession>
<feature type="domain" description="Beta-lactamase-related" evidence="1">
    <location>
        <begin position="85"/>
        <end position="367"/>
    </location>
</feature>
<dbReference type="EMBL" id="WTYS01000001">
    <property type="protein sequence ID" value="MXO56833.1"/>
    <property type="molecule type" value="Genomic_DNA"/>
</dbReference>
<dbReference type="InterPro" id="IPR050789">
    <property type="entry name" value="Diverse_Enzym_Activities"/>
</dbReference>
<gene>
    <name evidence="2" type="ORF">GRI36_08050</name>
</gene>
<dbReference type="GO" id="GO:0016787">
    <property type="term" value="F:hydrolase activity"/>
    <property type="evidence" value="ECO:0007669"/>
    <property type="project" value="UniProtKB-KW"/>
</dbReference>
<dbReference type="Pfam" id="PF00144">
    <property type="entry name" value="Beta-lactamase"/>
    <property type="match status" value="1"/>
</dbReference>
<proteinExistence type="predicted"/>
<evidence type="ECO:0000259" key="1">
    <source>
        <dbReference type="Pfam" id="PF00144"/>
    </source>
</evidence>
<evidence type="ECO:0000313" key="3">
    <source>
        <dbReference type="Proteomes" id="UP000468943"/>
    </source>
</evidence>
<keyword evidence="2" id="KW-0378">Hydrolase</keyword>
<sequence length="400" mass="43289">MKKWIIGILAVLLGGGAVTWASLDEDQRNLLANLPTDRNVLFWSTEQRDAAFRTLDAIPVLAKARVIESGNTIYPLPAGEALPIATNIDQYMKEQRTAALVIVYDGKIVLEKYGLGFAAEGKWTSFSVAKSLTSTMVGAAVKDGHIKSLDDKVTDYIADLKGSAYDDVTVRQLLTMTSGVRWNEDYTDPKSDVALFNEHEAPDGEDATVSYMKTLPREAPAGSKWVYKTGETNLIGVLVSEASGKPLAEYLSEKVWAPFGMEQDATWLLGSTGHEIGGCCIQASTRDYARFGQFIMNGAVAGGEKVVPDDWLAEATTSQAEIGMPGRGYGFQWWTYDDGSFAAQGIFGQGIFIDPARKLVIASNGNWPVASGQGAEGEQRIAFYRAVQDAVDTKLAAANN</sequence>
<comment type="caution">
    <text evidence="2">The sequence shown here is derived from an EMBL/GenBank/DDBJ whole genome shotgun (WGS) entry which is preliminary data.</text>
</comment>
<dbReference type="AlphaFoldDB" id="A0A6I4SM86"/>
<protein>
    <submittedName>
        <fullName evidence="2">Serine hydrolase</fullName>
    </submittedName>
</protein>
<dbReference type="Gene3D" id="3.40.710.10">
    <property type="entry name" value="DD-peptidase/beta-lactamase superfamily"/>
    <property type="match status" value="1"/>
</dbReference>
<reference evidence="2 3" key="1">
    <citation type="submission" date="2019-12" db="EMBL/GenBank/DDBJ databases">
        <title>Genomic-based taxomic classification of the family Erythrobacteraceae.</title>
        <authorList>
            <person name="Xu L."/>
        </authorList>
    </citation>
    <scope>NUCLEOTIDE SEQUENCE [LARGE SCALE GENOMIC DNA]</scope>
    <source>
        <strain evidence="2 3">JCM 17802</strain>
    </source>
</reference>
<dbReference type="Proteomes" id="UP000468943">
    <property type="component" value="Unassembled WGS sequence"/>
</dbReference>
<organism evidence="2 3">
    <name type="scientific">Pontixanthobacter gangjinensis</name>
    <dbReference type="NCBI Taxonomy" id="1028742"/>
    <lineage>
        <taxon>Bacteria</taxon>
        <taxon>Pseudomonadati</taxon>
        <taxon>Pseudomonadota</taxon>
        <taxon>Alphaproteobacteria</taxon>
        <taxon>Sphingomonadales</taxon>
        <taxon>Erythrobacteraceae</taxon>
        <taxon>Pontixanthobacter</taxon>
    </lineage>
</organism>
<dbReference type="InterPro" id="IPR012338">
    <property type="entry name" value="Beta-lactam/transpept-like"/>
</dbReference>
<keyword evidence="3" id="KW-1185">Reference proteome</keyword>
<dbReference type="RefSeq" id="WP_160597987.1">
    <property type="nucleotide sequence ID" value="NZ_WTYS01000001.1"/>
</dbReference>